<organism evidence="2 3">
    <name type="scientific">Cyanoderma ruficeps</name>
    <name type="common">rufous-capped babbler</name>
    <dbReference type="NCBI Taxonomy" id="181631"/>
    <lineage>
        <taxon>Eukaryota</taxon>
        <taxon>Metazoa</taxon>
        <taxon>Chordata</taxon>
        <taxon>Craniata</taxon>
        <taxon>Vertebrata</taxon>
        <taxon>Euteleostomi</taxon>
        <taxon>Archelosauria</taxon>
        <taxon>Archosauria</taxon>
        <taxon>Dinosauria</taxon>
        <taxon>Saurischia</taxon>
        <taxon>Theropoda</taxon>
        <taxon>Coelurosauria</taxon>
        <taxon>Aves</taxon>
        <taxon>Neognathae</taxon>
        <taxon>Neoaves</taxon>
        <taxon>Telluraves</taxon>
        <taxon>Australaves</taxon>
        <taxon>Passeriformes</taxon>
        <taxon>Sylvioidea</taxon>
        <taxon>Timaliidae</taxon>
        <taxon>Cyanoderma</taxon>
    </lineage>
</organism>
<dbReference type="GO" id="GO:0007265">
    <property type="term" value="P:Ras protein signal transduction"/>
    <property type="evidence" value="ECO:0007669"/>
    <property type="project" value="TreeGrafter"/>
</dbReference>
<sequence>MEEAVVKQGAIYLQLQQTFGKRWKRFWAVLYRAGPASAARLELHEGSERPRRAEGGRRLVRLSDCVHVAEAVGTDGAACPKDTVPFLLDTTHRRFLLAAEGAQAAEWIRCLCELAFPVRAPGTDSDPLGGWD</sequence>
<accession>A0A8C3RB90</accession>
<dbReference type="PANTHER" id="PTHR21258:SF14">
    <property type="entry name" value="DOCKING PROTEIN 2"/>
    <property type="match status" value="1"/>
</dbReference>
<dbReference type="GO" id="GO:0043410">
    <property type="term" value="P:positive regulation of MAPK cascade"/>
    <property type="evidence" value="ECO:0007669"/>
    <property type="project" value="TreeGrafter"/>
</dbReference>
<dbReference type="InterPro" id="IPR050996">
    <property type="entry name" value="Docking_Protein_DOK"/>
</dbReference>
<evidence type="ECO:0000259" key="1">
    <source>
        <dbReference type="SMART" id="SM00233"/>
    </source>
</evidence>
<reference evidence="2" key="1">
    <citation type="submission" date="2025-08" db="UniProtKB">
        <authorList>
            <consortium name="Ensembl"/>
        </authorList>
    </citation>
    <scope>IDENTIFICATION</scope>
</reference>
<dbReference type="SUPFAM" id="SSF50729">
    <property type="entry name" value="PH domain-like"/>
    <property type="match status" value="1"/>
</dbReference>
<proteinExistence type="predicted"/>
<reference evidence="2" key="2">
    <citation type="submission" date="2025-09" db="UniProtKB">
        <authorList>
            <consortium name="Ensembl"/>
        </authorList>
    </citation>
    <scope>IDENTIFICATION</scope>
</reference>
<dbReference type="AlphaFoldDB" id="A0A8C3RB90"/>
<dbReference type="GO" id="GO:0007169">
    <property type="term" value="P:cell surface receptor protein tyrosine kinase signaling pathway"/>
    <property type="evidence" value="ECO:0007669"/>
    <property type="project" value="TreeGrafter"/>
</dbReference>
<dbReference type="Gene3D" id="2.30.29.30">
    <property type="entry name" value="Pleckstrin-homology domain (PH domain)/Phosphotyrosine-binding domain (PTB)"/>
    <property type="match status" value="1"/>
</dbReference>
<evidence type="ECO:0000313" key="2">
    <source>
        <dbReference type="Ensembl" id="ENSCRFP00000017899.1"/>
    </source>
</evidence>
<feature type="domain" description="PH" evidence="1">
    <location>
        <begin position="5"/>
        <end position="118"/>
    </location>
</feature>
<dbReference type="GO" id="GO:0005737">
    <property type="term" value="C:cytoplasm"/>
    <property type="evidence" value="ECO:0007669"/>
    <property type="project" value="TreeGrafter"/>
</dbReference>
<keyword evidence="3" id="KW-1185">Reference proteome</keyword>
<dbReference type="InterPro" id="IPR001849">
    <property type="entry name" value="PH_domain"/>
</dbReference>
<dbReference type="Proteomes" id="UP000694396">
    <property type="component" value="Unplaced"/>
</dbReference>
<dbReference type="InterPro" id="IPR011993">
    <property type="entry name" value="PH-like_dom_sf"/>
</dbReference>
<dbReference type="Ensembl" id="ENSCRFT00000018510.1">
    <property type="protein sequence ID" value="ENSCRFP00000017899.1"/>
    <property type="gene ID" value="ENSCRFG00000013594.1"/>
</dbReference>
<dbReference type="SMART" id="SM00233">
    <property type="entry name" value="PH"/>
    <property type="match status" value="1"/>
</dbReference>
<name>A0A8C3RB90_9PASS</name>
<protein>
    <recommendedName>
        <fullName evidence="1">PH domain-containing protein</fullName>
    </recommendedName>
</protein>
<dbReference type="PANTHER" id="PTHR21258">
    <property type="entry name" value="DOCKING PROTEIN RELATED"/>
    <property type="match status" value="1"/>
</dbReference>
<evidence type="ECO:0000313" key="3">
    <source>
        <dbReference type="Proteomes" id="UP000694396"/>
    </source>
</evidence>